<organism evidence="3 4">
    <name type="scientific">Eiseniibacteriota bacterium</name>
    <dbReference type="NCBI Taxonomy" id="2212470"/>
    <lineage>
        <taxon>Bacteria</taxon>
        <taxon>Candidatus Eiseniibacteriota</taxon>
    </lineage>
</organism>
<accession>A0A956RQ15</accession>
<proteinExistence type="predicted"/>
<dbReference type="InterPro" id="IPR001322">
    <property type="entry name" value="Lamin_tail_dom"/>
</dbReference>
<dbReference type="PROSITE" id="PS51841">
    <property type="entry name" value="LTD"/>
    <property type="match status" value="1"/>
</dbReference>
<dbReference type="Proteomes" id="UP000697710">
    <property type="component" value="Unassembled WGS sequence"/>
</dbReference>
<feature type="domain" description="LTD" evidence="2">
    <location>
        <begin position="25"/>
        <end position="146"/>
    </location>
</feature>
<reference evidence="3" key="1">
    <citation type="submission" date="2020-04" db="EMBL/GenBank/DDBJ databases">
        <authorList>
            <person name="Zhang T."/>
        </authorList>
    </citation>
    <scope>NUCLEOTIDE SEQUENCE</scope>
    <source>
        <strain evidence="3">HKST-UBA01</strain>
    </source>
</reference>
<dbReference type="EMBL" id="JAGQHR010000137">
    <property type="protein sequence ID" value="MCA9727274.1"/>
    <property type="molecule type" value="Genomic_DNA"/>
</dbReference>
<name>A0A956RQ15_UNCEI</name>
<dbReference type="Pfam" id="PF00932">
    <property type="entry name" value="LTD"/>
    <property type="match status" value="1"/>
</dbReference>
<feature type="region of interest" description="Disordered" evidence="1">
    <location>
        <begin position="172"/>
        <end position="205"/>
    </location>
</feature>
<reference evidence="3" key="2">
    <citation type="journal article" date="2021" name="Microbiome">
        <title>Successional dynamics and alternative stable states in a saline activated sludge microbial community over 9 years.</title>
        <authorList>
            <person name="Wang Y."/>
            <person name="Ye J."/>
            <person name="Ju F."/>
            <person name="Liu L."/>
            <person name="Boyd J.A."/>
            <person name="Deng Y."/>
            <person name="Parks D.H."/>
            <person name="Jiang X."/>
            <person name="Yin X."/>
            <person name="Woodcroft B.J."/>
            <person name="Tyson G.W."/>
            <person name="Hugenholtz P."/>
            <person name="Polz M.F."/>
            <person name="Zhang T."/>
        </authorList>
    </citation>
    <scope>NUCLEOTIDE SEQUENCE</scope>
    <source>
        <strain evidence="3">HKST-UBA01</strain>
    </source>
</reference>
<evidence type="ECO:0000259" key="2">
    <source>
        <dbReference type="PROSITE" id="PS51841"/>
    </source>
</evidence>
<evidence type="ECO:0000256" key="1">
    <source>
        <dbReference type="SAM" id="MobiDB-lite"/>
    </source>
</evidence>
<dbReference type="AlphaFoldDB" id="A0A956RQ15"/>
<comment type="caution">
    <text evidence="3">The sequence shown here is derived from an EMBL/GenBank/DDBJ whole genome shotgun (WGS) entry which is preliminary data.</text>
</comment>
<evidence type="ECO:0000313" key="3">
    <source>
        <dbReference type="EMBL" id="MCA9727274.1"/>
    </source>
</evidence>
<sequence>MDGRSVMRCWGWIALGLICAAAAPGRGSCQALLNEIMADPATDWDGDGSYDFRGDEWIEIVNVGIDPLDLTQLYLGDESGGFVYGFEGTLASGEVRVVYGSQAVPWEQANGEAATGLRLGNDGDTATLWQVANGDTLLVDAYSYNTQEAEDDRSTGRNPDGSSVWEIFDALNPYAGQGPPSGNGLAPTPGARNDGEGSTPVASSTWGRVKRLFTADGVAG</sequence>
<gene>
    <name evidence="3" type="ORF">KC729_06290</name>
</gene>
<evidence type="ECO:0000313" key="4">
    <source>
        <dbReference type="Proteomes" id="UP000697710"/>
    </source>
</evidence>
<protein>
    <submittedName>
        <fullName evidence="3">Lamin tail domain-containing protein</fullName>
    </submittedName>
</protein>